<dbReference type="GO" id="GO:0006811">
    <property type="term" value="P:monoatomic ion transport"/>
    <property type="evidence" value="ECO:0007669"/>
    <property type="project" value="UniProtKB-KW"/>
</dbReference>
<dbReference type="CDD" id="cd07185">
    <property type="entry name" value="OmpA_C-like"/>
    <property type="match status" value="1"/>
</dbReference>
<name>A0A0N1EBR8_9HELI</name>
<dbReference type="PANTHER" id="PTHR30329">
    <property type="entry name" value="STATOR ELEMENT OF FLAGELLAR MOTOR COMPLEX"/>
    <property type="match status" value="1"/>
</dbReference>
<dbReference type="Pfam" id="PF13505">
    <property type="entry name" value="OMP_b-brl"/>
    <property type="match status" value="1"/>
</dbReference>
<dbReference type="InterPro" id="IPR011250">
    <property type="entry name" value="OMP/PagP_B-barrel"/>
</dbReference>
<dbReference type="InterPro" id="IPR036737">
    <property type="entry name" value="OmpA-like_sf"/>
</dbReference>
<dbReference type="PROSITE" id="PS01068">
    <property type="entry name" value="OMPA_1"/>
    <property type="match status" value="1"/>
</dbReference>
<dbReference type="GO" id="GO:0046930">
    <property type="term" value="C:pore complex"/>
    <property type="evidence" value="ECO:0007669"/>
    <property type="project" value="UniProtKB-KW"/>
</dbReference>
<keyword evidence="2" id="KW-0813">Transport</keyword>
<dbReference type="Pfam" id="PF00691">
    <property type="entry name" value="OmpA"/>
    <property type="match status" value="1"/>
</dbReference>
<evidence type="ECO:0000256" key="11">
    <source>
        <dbReference type="SAM" id="MobiDB-lite"/>
    </source>
</evidence>
<evidence type="ECO:0000313" key="14">
    <source>
        <dbReference type="EMBL" id="KPH55655.1"/>
    </source>
</evidence>
<dbReference type="GO" id="GO:0009279">
    <property type="term" value="C:cell outer membrane"/>
    <property type="evidence" value="ECO:0007669"/>
    <property type="project" value="UniProtKB-SubCell"/>
</dbReference>
<dbReference type="Proteomes" id="UP000255269">
    <property type="component" value="Unassembled WGS sequence"/>
</dbReference>
<evidence type="ECO:0000259" key="13">
    <source>
        <dbReference type="PROSITE" id="PS51123"/>
    </source>
</evidence>
<dbReference type="STRING" id="35818.HPU229336_02685"/>
<reference evidence="14 16" key="1">
    <citation type="submission" date="2014-06" db="EMBL/GenBank/DDBJ databases">
        <title>Helicobacter pullorum isolates in fresh chicken meat - phenotypic and genotypic features.</title>
        <authorList>
            <person name="Borges V."/>
            <person name="Santos A."/>
            <person name="Correia C.B."/>
            <person name="Saraiva M."/>
            <person name="Menard A."/>
            <person name="Vieira L."/>
            <person name="Sampaio D.A."/>
            <person name="Gomes J.P."/>
            <person name="Oleastro M."/>
        </authorList>
    </citation>
    <scope>NUCLEOTIDE SEQUENCE [LARGE SCALE GENOMIC DNA]</scope>
    <source>
        <strain evidence="14 16">229334/12</strain>
    </source>
</reference>
<evidence type="ECO:0000313" key="16">
    <source>
        <dbReference type="Proteomes" id="UP000037997"/>
    </source>
</evidence>
<dbReference type="InterPro" id="IPR006664">
    <property type="entry name" value="OMP_bac"/>
</dbReference>
<dbReference type="PATRIC" id="fig|35818.11.peg.1480"/>
<evidence type="ECO:0000256" key="5">
    <source>
        <dbReference type="ARBA" id="ARBA00022729"/>
    </source>
</evidence>
<dbReference type="Gene3D" id="2.40.160.20">
    <property type="match status" value="1"/>
</dbReference>
<evidence type="ECO:0000256" key="2">
    <source>
        <dbReference type="ARBA" id="ARBA00022448"/>
    </source>
</evidence>
<accession>A0A0N1EBR8</accession>
<dbReference type="OrthoDB" id="9805566at2"/>
<keyword evidence="3" id="KW-1134">Transmembrane beta strand</keyword>
<evidence type="ECO:0000256" key="12">
    <source>
        <dbReference type="SAM" id="SignalP"/>
    </source>
</evidence>
<dbReference type="RefSeq" id="WP_054198121.1">
    <property type="nucleotide sequence ID" value="NZ_CALUQK010000006.1"/>
</dbReference>
<evidence type="ECO:0000313" key="15">
    <source>
        <dbReference type="EMBL" id="STQ88626.1"/>
    </source>
</evidence>
<dbReference type="Proteomes" id="UP000037997">
    <property type="component" value="Unassembled WGS sequence"/>
</dbReference>
<dbReference type="PROSITE" id="PS51123">
    <property type="entry name" value="OMPA_2"/>
    <property type="match status" value="1"/>
</dbReference>
<keyword evidence="8 10" id="KW-0472">Membrane</keyword>
<evidence type="ECO:0000256" key="9">
    <source>
        <dbReference type="ARBA" id="ARBA00023237"/>
    </source>
</evidence>
<feature type="domain" description="OmpA-like" evidence="13">
    <location>
        <begin position="191"/>
        <end position="308"/>
    </location>
</feature>
<dbReference type="EMBL" id="UGJF01000001">
    <property type="protein sequence ID" value="STQ88626.1"/>
    <property type="molecule type" value="Genomic_DNA"/>
</dbReference>
<comment type="subcellular location">
    <subcellularLocation>
        <location evidence="1">Cell outer membrane</location>
        <topology evidence="1">Multi-pass membrane protein</topology>
    </subcellularLocation>
</comment>
<dbReference type="PANTHER" id="PTHR30329:SF21">
    <property type="entry name" value="LIPOPROTEIN YIAD-RELATED"/>
    <property type="match status" value="1"/>
</dbReference>
<dbReference type="AlphaFoldDB" id="A0A0N1EBR8"/>
<reference evidence="15 17" key="2">
    <citation type="submission" date="2018-06" db="EMBL/GenBank/DDBJ databases">
        <authorList>
            <consortium name="Pathogen Informatics"/>
            <person name="Doyle S."/>
        </authorList>
    </citation>
    <scope>NUCLEOTIDE SEQUENCE [LARGE SCALE GENOMIC DNA]</scope>
    <source>
        <strain evidence="15 17">NCTC13156</strain>
    </source>
</reference>
<dbReference type="Gene3D" id="3.30.1330.60">
    <property type="entry name" value="OmpA-like domain"/>
    <property type="match status" value="1"/>
</dbReference>
<keyword evidence="4" id="KW-0812">Transmembrane</keyword>
<dbReference type="InterPro" id="IPR050330">
    <property type="entry name" value="Bact_OuterMem_StrucFunc"/>
</dbReference>
<feature type="region of interest" description="Disordered" evidence="11">
    <location>
        <begin position="269"/>
        <end position="308"/>
    </location>
</feature>
<dbReference type="InterPro" id="IPR006665">
    <property type="entry name" value="OmpA-like"/>
</dbReference>
<protein>
    <submittedName>
        <fullName evidence="14">Calcium-binding protein</fullName>
    </submittedName>
    <submittedName>
        <fullName evidence="15">Peptidoglycan associated lipoprotein</fullName>
    </submittedName>
</protein>
<proteinExistence type="predicted"/>
<keyword evidence="6" id="KW-0406">Ion transport</keyword>
<evidence type="ECO:0000256" key="1">
    <source>
        <dbReference type="ARBA" id="ARBA00004571"/>
    </source>
</evidence>
<evidence type="ECO:0000256" key="6">
    <source>
        <dbReference type="ARBA" id="ARBA00023065"/>
    </source>
</evidence>
<evidence type="ECO:0000256" key="8">
    <source>
        <dbReference type="ARBA" id="ARBA00023136"/>
    </source>
</evidence>
<dbReference type="GO" id="GO:0015288">
    <property type="term" value="F:porin activity"/>
    <property type="evidence" value="ECO:0007669"/>
    <property type="project" value="UniProtKB-KW"/>
</dbReference>
<evidence type="ECO:0000256" key="7">
    <source>
        <dbReference type="ARBA" id="ARBA00023114"/>
    </source>
</evidence>
<evidence type="ECO:0000256" key="3">
    <source>
        <dbReference type="ARBA" id="ARBA00022452"/>
    </source>
</evidence>
<dbReference type="SUPFAM" id="SSF103088">
    <property type="entry name" value="OmpA-like"/>
    <property type="match status" value="1"/>
</dbReference>
<dbReference type="PRINTS" id="PR01021">
    <property type="entry name" value="OMPADOMAIN"/>
</dbReference>
<evidence type="ECO:0000256" key="4">
    <source>
        <dbReference type="ARBA" id="ARBA00022692"/>
    </source>
</evidence>
<sequence>MKKFLPLSLMLCSSLFAANNLFEVTPQIGGSWHVDNQRMADDIDLSYGLKFGARVAPEVLVELGYDWITHAEQSIPDNKTSFNRYYMNVVKEFEVWNSVSPYILGGVGYEDVSNNNQSLDSAPFGQYGLGLRWEAFKYLHLKTELRHLVSFDGRSDVIAMLGFSIPFGTFAQEEVVVEEVVEEVVVEEVPAPALSHIHTFSVQFPSDSSSVNPEYYPEIQDFAEYMKQNPDKTATISGHTDSTGSEAYNQKLSERRAISVKEEIVKQGISPDRLDTKGYGEEKPIATNKTKEGRQANRRVEAEVYNAN</sequence>
<dbReference type="EMBL" id="JNOC01000035">
    <property type="protein sequence ID" value="KPH55655.1"/>
    <property type="molecule type" value="Genomic_DNA"/>
</dbReference>
<keyword evidence="7" id="KW-0626">Porin</keyword>
<evidence type="ECO:0000256" key="10">
    <source>
        <dbReference type="PROSITE-ProRule" id="PRU00473"/>
    </source>
</evidence>
<organism evidence="14 16">
    <name type="scientific">Helicobacter pullorum</name>
    <dbReference type="NCBI Taxonomy" id="35818"/>
    <lineage>
        <taxon>Bacteria</taxon>
        <taxon>Pseudomonadati</taxon>
        <taxon>Campylobacterota</taxon>
        <taxon>Epsilonproteobacteria</taxon>
        <taxon>Campylobacterales</taxon>
        <taxon>Helicobacteraceae</taxon>
        <taxon>Helicobacter</taxon>
    </lineage>
</organism>
<feature type="compositionally biased region" description="Basic and acidic residues" evidence="11">
    <location>
        <begin position="272"/>
        <end position="302"/>
    </location>
</feature>
<feature type="chain" id="PRO_5010429024" evidence="12">
    <location>
        <begin position="18"/>
        <end position="308"/>
    </location>
</feature>
<dbReference type="InterPro" id="IPR006690">
    <property type="entry name" value="OMPA-like_CS"/>
</dbReference>
<gene>
    <name evidence="15" type="primary">pal</name>
    <name evidence="14" type="ORF">HPU229334_07500</name>
    <name evidence="15" type="ORF">NCTC13156_01475</name>
</gene>
<feature type="signal peptide" evidence="12">
    <location>
        <begin position="1"/>
        <end position="17"/>
    </location>
</feature>
<keyword evidence="9" id="KW-0998">Cell outer membrane</keyword>
<evidence type="ECO:0000313" key="17">
    <source>
        <dbReference type="Proteomes" id="UP000255269"/>
    </source>
</evidence>
<keyword evidence="15" id="KW-0449">Lipoprotein</keyword>
<dbReference type="PRINTS" id="PR01023">
    <property type="entry name" value="NAFLGMOTY"/>
</dbReference>
<dbReference type="InterPro" id="IPR027385">
    <property type="entry name" value="Beta-barrel_OMP"/>
</dbReference>
<keyword evidence="5 12" id="KW-0732">Signal</keyword>
<dbReference type="SUPFAM" id="SSF56925">
    <property type="entry name" value="OMPA-like"/>
    <property type="match status" value="1"/>
</dbReference>